<protein>
    <submittedName>
        <fullName evidence="1">N4-gp56 family major capsid protein</fullName>
    </submittedName>
</protein>
<reference evidence="1" key="1">
    <citation type="submission" date="2022-09" db="EMBL/GenBank/DDBJ databases">
        <title>Intensive care unit water sources are persistently colonized with multi-drug resistant bacteria and are the site of extensive horizontal gene transfer of antibiotic resistance genes.</title>
        <authorList>
            <person name="Diorio-Toth L."/>
        </authorList>
    </citation>
    <scope>NUCLEOTIDE SEQUENCE</scope>
    <source>
        <strain evidence="1">GD04130</strain>
    </source>
</reference>
<organism evidence="1 2">
    <name type="scientific">Comamonas aquatica</name>
    <dbReference type="NCBI Taxonomy" id="225991"/>
    <lineage>
        <taxon>Bacteria</taxon>
        <taxon>Pseudomonadati</taxon>
        <taxon>Pseudomonadota</taxon>
        <taxon>Betaproteobacteria</taxon>
        <taxon>Burkholderiales</taxon>
        <taxon>Comamonadaceae</taxon>
        <taxon>Comamonas</taxon>
    </lineage>
</organism>
<dbReference type="AlphaFoldDB" id="A0AA42L8J8"/>
<gene>
    <name evidence="1" type="ORF">N7330_16550</name>
</gene>
<comment type="caution">
    <text evidence="1">The sequence shown here is derived from an EMBL/GenBank/DDBJ whole genome shotgun (WGS) entry which is preliminary data.</text>
</comment>
<proteinExistence type="predicted"/>
<accession>A0AA42L8J8</accession>
<dbReference type="Proteomes" id="UP001158297">
    <property type="component" value="Unassembled WGS sequence"/>
</dbReference>
<sequence length="368" mass="40095">MSYTEFGKLSEAQVKVWAKDLWLTAKHNSFVNRFMGTDQGSMIQVVKELTKTSKGDKAIIQLVGDLQEDGVVGDNESEGNEEAMQAHVQEIKLDMISHAVINKGKLSDQRSTINFRSTGKNSLAEWLSQRIDELAMLTAAGISYEYKTNGAKRSSNSQFPVLEFATDVKAPTSERGLMWTGAGLDYSSTANITNAFVPKYNMIVDLVTRAKEQRIRALRSGGKDYYVVLVAPGTLGALKKDPDYKDALVALASRDGQNSPWFTGATVTMDGAVIHEHSDVFNTKGAAAGDKWGAGGNVNGTRTMLCGAQALAMLDLGLPDWNEKSFNYGKRHGINVDKFLGLLKPQFESAVTGAVEDHAILTCDHYLA</sequence>
<evidence type="ECO:0000313" key="2">
    <source>
        <dbReference type="Proteomes" id="UP001158297"/>
    </source>
</evidence>
<dbReference type="RefSeq" id="WP_279819598.1">
    <property type="nucleotide sequence ID" value="NZ_JAOCAZ010000040.1"/>
</dbReference>
<dbReference type="NCBIfam" id="TIGR04387">
    <property type="entry name" value="capsid_maj_N4"/>
    <property type="match status" value="1"/>
</dbReference>
<dbReference type="EMBL" id="JAODZU010000024">
    <property type="protein sequence ID" value="MDH0364651.1"/>
    <property type="molecule type" value="Genomic_DNA"/>
</dbReference>
<evidence type="ECO:0000313" key="1">
    <source>
        <dbReference type="EMBL" id="MDH0364651.1"/>
    </source>
</evidence>
<name>A0AA42L8J8_9BURK</name>
<dbReference type="Pfam" id="PF13252">
    <property type="entry name" value="Phage_capsid_3"/>
    <property type="match status" value="1"/>
</dbReference>
<dbReference type="InterPro" id="IPR025267">
    <property type="entry name" value="ORF017-like"/>
</dbReference>